<dbReference type="GO" id="GO:0003964">
    <property type="term" value="F:RNA-directed DNA polymerase activity"/>
    <property type="evidence" value="ECO:0007669"/>
    <property type="project" value="UniProtKB-KW"/>
</dbReference>
<dbReference type="EMBL" id="REGN01001334">
    <property type="protein sequence ID" value="RNA35360.1"/>
    <property type="molecule type" value="Genomic_DNA"/>
</dbReference>
<comment type="caution">
    <text evidence="1">The sequence shown here is derived from an EMBL/GenBank/DDBJ whole genome shotgun (WGS) entry which is preliminary data.</text>
</comment>
<gene>
    <name evidence="1" type="ORF">BpHYR1_031100</name>
</gene>
<evidence type="ECO:0000313" key="2">
    <source>
        <dbReference type="Proteomes" id="UP000276133"/>
    </source>
</evidence>
<evidence type="ECO:0000313" key="1">
    <source>
        <dbReference type="EMBL" id="RNA35360.1"/>
    </source>
</evidence>
<keyword evidence="2" id="KW-1185">Reference proteome</keyword>
<name>A0A3M7SIE5_BRAPC</name>
<protein>
    <submittedName>
        <fullName evidence="1">RNA-directed DNA polymerase from mobile element jockey-like</fullName>
    </submittedName>
</protein>
<reference evidence="1 2" key="1">
    <citation type="journal article" date="2018" name="Sci. Rep.">
        <title>Genomic signatures of local adaptation to the degree of environmental predictability in rotifers.</title>
        <authorList>
            <person name="Franch-Gras L."/>
            <person name="Hahn C."/>
            <person name="Garcia-Roger E.M."/>
            <person name="Carmona M.J."/>
            <person name="Serra M."/>
            <person name="Gomez A."/>
        </authorList>
    </citation>
    <scope>NUCLEOTIDE SEQUENCE [LARGE SCALE GENOMIC DNA]</scope>
    <source>
        <strain evidence="1">HYR1</strain>
    </source>
</reference>
<keyword evidence="1" id="KW-0695">RNA-directed DNA polymerase</keyword>
<keyword evidence="1" id="KW-0808">Transferase</keyword>
<proteinExistence type="predicted"/>
<dbReference type="Proteomes" id="UP000276133">
    <property type="component" value="Unassembled WGS sequence"/>
</dbReference>
<accession>A0A3M7SIE5</accession>
<sequence length="143" mass="16995">MTSDHFPVSINLSLNYNSIKHDEVFKLDYKRADWSKFRSLLDNTPKLDKDPCVDTMNDLISSWIVDSTSLAIPSKSQFQYKSSLHREIISLIKERRLIRRRLKKDPMLKSEYNSLTSRIRLKNENWLKFIRETVKSQKESPNF</sequence>
<dbReference type="AlphaFoldDB" id="A0A3M7SIE5"/>
<keyword evidence="1" id="KW-0548">Nucleotidyltransferase</keyword>
<organism evidence="1 2">
    <name type="scientific">Brachionus plicatilis</name>
    <name type="common">Marine rotifer</name>
    <name type="synonym">Brachionus muelleri</name>
    <dbReference type="NCBI Taxonomy" id="10195"/>
    <lineage>
        <taxon>Eukaryota</taxon>
        <taxon>Metazoa</taxon>
        <taxon>Spiralia</taxon>
        <taxon>Gnathifera</taxon>
        <taxon>Rotifera</taxon>
        <taxon>Eurotatoria</taxon>
        <taxon>Monogononta</taxon>
        <taxon>Pseudotrocha</taxon>
        <taxon>Ploima</taxon>
        <taxon>Brachionidae</taxon>
        <taxon>Brachionus</taxon>
    </lineage>
</organism>
<dbReference type="OrthoDB" id="10050074at2759"/>